<dbReference type="InterPro" id="IPR000594">
    <property type="entry name" value="ThiF_NAD_FAD-bd"/>
</dbReference>
<gene>
    <name evidence="3" type="ORF">J40TS1_11510</name>
</gene>
<dbReference type="GO" id="GO:0004792">
    <property type="term" value="F:thiosulfate-cyanide sulfurtransferase activity"/>
    <property type="evidence" value="ECO:0007669"/>
    <property type="project" value="TreeGrafter"/>
</dbReference>
<evidence type="ECO:0000256" key="1">
    <source>
        <dbReference type="ARBA" id="ARBA00009919"/>
    </source>
</evidence>
<dbReference type="InterPro" id="IPR035985">
    <property type="entry name" value="Ubiquitin-activating_enz"/>
</dbReference>
<reference evidence="3" key="1">
    <citation type="submission" date="2021-03" db="EMBL/GenBank/DDBJ databases">
        <title>Antimicrobial resistance genes in bacteria isolated from Japanese honey, and their potential for conferring macrolide and lincosamide resistance in the American foulbrood pathogen Paenibacillus larvae.</title>
        <authorList>
            <person name="Okamoto M."/>
            <person name="Kumagai M."/>
            <person name="Kanamori H."/>
            <person name="Takamatsu D."/>
        </authorList>
    </citation>
    <scope>NUCLEOTIDE SEQUENCE</scope>
    <source>
        <strain evidence="3">J40TS1</strain>
    </source>
</reference>
<dbReference type="GO" id="GO:0008641">
    <property type="term" value="F:ubiquitin-like modifier activating enzyme activity"/>
    <property type="evidence" value="ECO:0007669"/>
    <property type="project" value="InterPro"/>
</dbReference>
<dbReference type="AlphaFoldDB" id="A0A919YNT7"/>
<protein>
    <submittedName>
        <fullName evidence="3">Molybdopterin biosynthesis protein MoeB</fullName>
    </submittedName>
</protein>
<dbReference type="SUPFAM" id="SSF69572">
    <property type="entry name" value="Activating enzymes of the ubiquitin-like proteins"/>
    <property type="match status" value="1"/>
</dbReference>
<dbReference type="Gene3D" id="3.40.50.720">
    <property type="entry name" value="NAD(P)-binding Rossmann-like Domain"/>
    <property type="match status" value="1"/>
</dbReference>
<feature type="domain" description="THIF-type NAD/FAD binding fold" evidence="2">
    <location>
        <begin position="12"/>
        <end position="251"/>
    </location>
</feature>
<dbReference type="GO" id="GO:0008146">
    <property type="term" value="F:sulfotransferase activity"/>
    <property type="evidence" value="ECO:0007669"/>
    <property type="project" value="TreeGrafter"/>
</dbReference>
<dbReference type="PANTHER" id="PTHR10953">
    <property type="entry name" value="UBIQUITIN-ACTIVATING ENZYME E1"/>
    <property type="match status" value="1"/>
</dbReference>
<name>A0A919YNT7_9BACL</name>
<evidence type="ECO:0000313" key="3">
    <source>
        <dbReference type="EMBL" id="GIP15509.1"/>
    </source>
</evidence>
<dbReference type="Pfam" id="PF00899">
    <property type="entry name" value="ThiF"/>
    <property type="match status" value="1"/>
</dbReference>
<dbReference type="EMBL" id="BOSE01000001">
    <property type="protein sequence ID" value="GIP15509.1"/>
    <property type="molecule type" value="Genomic_DNA"/>
</dbReference>
<dbReference type="InterPro" id="IPR045886">
    <property type="entry name" value="ThiF/MoeB/HesA"/>
</dbReference>
<accession>A0A919YNT7</accession>
<dbReference type="CDD" id="cd00757">
    <property type="entry name" value="ThiF_MoeB_HesA_family"/>
    <property type="match status" value="1"/>
</dbReference>
<dbReference type="GO" id="GO:0005829">
    <property type="term" value="C:cytosol"/>
    <property type="evidence" value="ECO:0007669"/>
    <property type="project" value="TreeGrafter"/>
</dbReference>
<comment type="similarity">
    <text evidence="1">Belongs to the HesA/MoeB/ThiF family.</text>
</comment>
<sequence>MVNKNDERTNRYAKQIKVHAIGAQGQQQLANASCAIIGAGALGSAVAEQLVRAGIGYLRIIDRDFVELGNLHRQTLYTEQDAEQFMPKAIAATNALKRINSNVAIDAVIADVQAANIEQLLDGVDFIVDGSDNFTIRYLINDYCVAHGKTWVYGAVTGTSGSTTTFTPQQTPCFRCLFPEPPELGAIDTCDTAGVLGPIVTMIASIQATEAIKLASGQSEQLNRKLLQLDCWSLQLYKLDIAHARNEQCPCCGKLELTWLQQQEAAATTSLCGRQTIQLTLAAPLPYSLDELAERYAASYEVKRNRYLLKLKYSEQITVVFFPDQRLMIQGTEDLHYASIIANKLVQI</sequence>
<proteinExistence type="inferred from homology"/>
<dbReference type="Proteomes" id="UP000683139">
    <property type="component" value="Unassembled WGS sequence"/>
</dbReference>
<keyword evidence="4" id="KW-1185">Reference proteome</keyword>
<evidence type="ECO:0000259" key="2">
    <source>
        <dbReference type="Pfam" id="PF00899"/>
    </source>
</evidence>
<dbReference type="RefSeq" id="WP_213513707.1">
    <property type="nucleotide sequence ID" value="NZ_BOSE01000001.1"/>
</dbReference>
<dbReference type="FunFam" id="3.40.50.720:FF:000080">
    <property type="entry name" value="Thiazole biosynthesis adenylyltransferase ThiF"/>
    <property type="match status" value="1"/>
</dbReference>
<evidence type="ECO:0000313" key="4">
    <source>
        <dbReference type="Proteomes" id="UP000683139"/>
    </source>
</evidence>
<dbReference type="GO" id="GO:0016779">
    <property type="term" value="F:nucleotidyltransferase activity"/>
    <property type="evidence" value="ECO:0007669"/>
    <property type="project" value="TreeGrafter"/>
</dbReference>
<organism evidence="3 4">
    <name type="scientific">Paenibacillus montaniterrae</name>
    <dbReference type="NCBI Taxonomy" id="429341"/>
    <lineage>
        <taxon>Bacteria</taxon>
        <taxon>Bacillati</taxon>
        <taxon>Bacillota</taxon>
        <taxon>Bacilli</taxon>
        <taxon>Bacillales</taxon>
        <taxon>Paenibacillaceae</taxon>
        <taxon>Paenibacillus</taxon>
    </lineage>
</organism>
<comment type="caution">
    <text evidence="3">The sequence shown here is derived from an EMBL/GenBank/DDBJ whole genome shotgun (WGS) entry which is preliminary data.</text>
</comment>
<dbReference type="PANTHER" id="PTHR10953:SF102">
    <property type="entry name" value="ADENYLYLTRANSFERASE AND SULFURTRANSFERASE MOCS3"/>
    <property type="match status" value="1"/>
</dbReference>